<organism evidence="1 2">
    <name type="scientific">Lasiosphaeria hispida</name>
    <dbReference type="NCBI Taxonomy" id="260671"/>
    <lineage>
        <taxon>Eukaryota</taxon>
        <taxon>Fungi</taxon>
        <taxon>Dikarya</taxon>
        <taxon>Ascomycota</taxon>
        <taxon>Pezizomycotina</taxon>
        <taxon>Sordariomycetes</taxon>
        <taxon>Sordariomycetidae</taxon>
        <taxon>Sordariales</taxon>
        <taxon>Lasiosphaeriaceae</taxon>
        <taxon>Lasiosphaeria</taxon>
    </lineage>
</organism>
<dbReference type="EMBL" id="JAUIQD010000004">
    <property type="protein sequence ID" value="KAK3353344.1"/>
    <property type="molecule type" value="Genomic_DNA"/>
</dbReference>
<sequence length="113" mass="12540">MLPSPFPVKLCIFLIPMVRFSHSQGRAAGRAKAQAASSKRAGNSQRTEHSPALLFAGLLGSVDFGFAAQNCSYCITQLHSAQFFLLVHILDWHIWQLDQLVRVFLPLEATSRT</sequence>
<gene>
    <name evidence="1" type="ORF">B0T25DRAFT_208717</name>
</gene>
<reference evidence="1" key="2">
    <citation type="submission" date="2023-06" db="EMBL/GenBank/DDBJ databases">
        <authorList>
            <consortium name="Lawrence Berkeley National Laboratory"/>
            <person name="Haridas S."/>
            <person name="Hensen N."/>
            <person name="Bonometti L."/>
            <person name="Westerberg I."/>
            <person name="Brannstrom I.O."/>
            <person name="Guillou S."/>
            <person name="Cros-Aarteil S."/>
            <person name="Calhoun S."/>
            <person name="Kuo A."/>
            <person name="Mondo S."/>
            <person name="Pangilinan J."/>
            <person name="Riley R."/>
            <person name="Labutti K."/>
            <person name="Andreopoulos B."/>
            <person name="Lipzen A."/>
            <person name="Chen C."/>
            <person name="Yanf M."/>
            <person name="Daum C."/>
            <person name="Ng V."/>
            <person name="Clum A."/>
            <person name="Steindorff A."/>
            <person name="Ohm R."/>
            <person name="Martin F."/>
            <person name="Silar P."/>
            <person name="Natvig D."/>
            <person name="Lalanne C."/>
            <person name="Gautier V."/>
            <person name="Ament-Velasquez S.L."/>
            <person name="Kruys A."/>
            <person name="Hutchinson M.I."/>
            <person name="Powell A.J."/>
            <person name="Barry K."/>
            <person name="Miller A.N."/>
            <person name="Grigoriev I.V."/>
            <person name="Debuchy R."/>
            <person name="Gladieux P."/>
            <person name="Thoren M.H."/>
            <person name="Johannesson H."/>
        </authorList>
    </citation>
    <scope>NUCLEOTIDE SEQUENCE</scope>
    <source>
        <strain evidence="1">CBS 955.72</strain>
    </source>
</reference>
<accession>A0AAJ0HJ63</accession>
<dbReference type="AlphaFoldDB" id="A0AAJ0HJ63"/>
<comment type="caution">
    <text evidence="1">The sequence shown here is derived from an EMBL/GenBank/DDBJ whole genome shotgun (WGS) entry which is preliminary data.</text>
</comment>
<evidence type="ECO:0000313" key="1">
    <source>
        <dbReference type="EMBL" id="KAK3353344.1"/>
    </source>
</evidence>
<name>A0AAJ0HJ63_9PEZI</name>
<reference evidence="1" key="1">
    <citation type="journal article" date="2023" name="Mol. Phylogenet. Evol.">
        <title>Genome-scale phylogeny and comparative genomics of the fungal order Sordariales.</title>
        <authorList>
            <person name="Hensen N."/>
            <person name="Bonometti L."/>
            <person name="Westerberg I."/>
            <person name="Brannstrom I.O."/>
            <person name="Guillou S."/>
            <person name="Cros-Aarteil S."/>
            <person name="Calhoun S."/>
            <person name="Haridas S."/>
            <person name="Kuo A."/>
            <person name="Mondo S."/>
            <person name="Pangilinan J."/>
            <person name="Riley R."/>
            <person name="LaButti K."/>
            <person name="Andreopoulos B."/>
            <person name="Lipzen A."/>
            <person name="Chen C."/>
            <person name="Yan M."/>
            <person name="Daum C."/>
            <person name="Ng V."/>
            <person name="Clum A."/>
            <person name="Steindorff A."/>
            <person name="Ohm R.A."/>
            <person name="Martin F."/>
            <person name="Silar P."/>
            <person name="Natvig D.O."/>
            <person name="Lalanne C."/>
            <person name="Gautier V."/>
            <person name="Ament-Velasquez S.L."/>
            <person name="Kruys A."/>
            <person name="Hutchinson M.I."/>
            <person name="Powell A.J."/>
            <person name="Barry K."/>
            <person name="Miller A.N."/>
            <person name="Grigoriev I.V."/>
            <person name="Debuchy R."/>
            <person name="Gladieux P."/>
            <person name="Hiltunen Thoren M."/>
            <person name="Johannesson H."/>
        </authorList>
    </citation>
    <scope>NUCLEOTIDE SEQUENCE</scope>
    <source>
        <strain evidence="1">CBS 955.72</strain>
    </source>
</reference>
<keyword evidence="2" id="KW-1185">Reference proteome</keyword>
<dbReference type="Proteomes" id="UP001275084">
    <property type="component" value="Unassembled WGS sequence"/>
</dbReference>
<evidence type="ECO:0000313" key="2">
    <source>
        <dbReference type="Proteomes" id="UP001275084"/>
    </source>
</evidence>
<protein>
    <submittedName>
        <fullName evidence="1">Uncharacterized protein</fullName>
    </submittedName>
</protein>
<proteinExistence type="predicted"/>